<dbReference type="CDD" id="cd19990">
    <property type="entry name" value="PBP1_GABAb_receptor_plant"/>
    <property type="match status" value="1"/>
</dbReference>
<dbReference type="EMBL" id="JACBKZ010000003">
    <property type="protein sequence ID" value="KAF5954624.1"/>
    <property type="molecule type" value="Genomic_DNA"/>
</dbReference>
<gene>
    <name evidence="6" type="ORF">HYC85_007480</name>
</gene>
<dbReference type="GO" id="GO:0016020">
    <property type="term" value="C:membrane"/>
    <property type="evidence" value="ECO:0007669"/>
    <property type="project" value="UniProtKB-SubCell"/>
</dbReference>
<dbReference type="InterPro" id="IPR044440">
    <property type="entry name" value="GABAb_receptor_plant_PBP1"/>
</dbReference>
<evidence type="ECO:0000256" key="3">
    <source>
        <dbReference type="ARBA" id="ARBA00022989"/>
    </source>
</evidence>
<keyword evidence="7" id="KW-1185">Reference proteome</keyword>
<dbReference type="SUPFAM" id="SSF53850">
    <property type="entry name" value="Periplasmic binding protein-like II"/>
    <property type="match status" value="1"/>
</dbReference>
<name>A0A7J7HRI1_CAMSI</name>
<dbReference type="InterPro" id="IPR015683">
    <property type="entry name" value="Ionotropic_Glu_rcpt"/>
</dbReference>
<evidence type="ECO:0000256" key="1">
    <source>
        <dbReference type="ARBA" id="ARBA00004370"/>
    </source>
</evidence>
<evidence type="ECO:0000259" key="5">
    <source>
        <dbReference type="Pfam" id="PF01094"/>
    </source>
</evidence>
<dbReference type="SUPFAM" id="SSF53822">
    <property type="entry name" value="Periplasmic binding protein-like I"/>
    <property type="match status" value="1"/>
</dbReference>
<keyword evidence="3" id="KW-1133">Transmembrane helix</keyword>
<dbReference type="Proteomes" id="UP000593564">
    <property type="component" value="Unassembled WGS sequence"/>
</dbReference>
<keyword evidence="4" id="KW-0472">Membrane</keyword>
<dbReference type="InterPro" id="IPR001828">
    <property type="entry name" value="ANF_lig-bd_rcpt"/>
</dbReference>
<reference evidence="7" key="1">
    <citation type="journal article" date="2020" name="Nat. Commun.">
        <title>Genome assembly of wild tea tree DASZ reveals pedigree and selection history of tea varieties.</title>
        <authorList>
            <person name="Zhang W."/>
            <person name="Zhang Y."/>
            <person name="Qiu H."/>
            <person name="Guo Y."/>
            <person name="Wan H."/>
            <person name="Zhang X."/>
            <person name="Scossa F."/>
            <person name="Alseekh S."/>
            <person name="Zhang Q."/>
            <person name="Wang P."/>
            <person name="Xu L."/>
            <person name="Schmidt M.H."/>
            <person name="Jia X."/>
            <person name="Li D."/>
            <person name="Zhu A."/>
            <person name="Guo F."/>
            <person name="Chen W."/>
            <person name="Ni D."/>
            <person name="Usadel B."/>
            <person name="Fernie A.R."/>
            <person name="Wen W."/>
        </authorList>
    </citation>
    <scope>NUCLEOTIDE SEQUENCE [LARGE SCALE GENOMIC DNA]</scope>
    <source>
        <strain evidence="7">cv. G240</strain>
    </source>
</reference>
<evidence type="ECO:0000313" key="6">
    <source>
        <dbReference type="EMBL" id="KAF5954624.1"/>
    </source>
</evidence>
<dbReference type="Gene3D" id="3.40.50.2300">
    <property type="match status" value="2"/>
</dbReference>
<keyword evidence="2" id="KW-0812">Transmembrane</keyword>
<dbReference type="InterPro" id="IPR028082">
    <property type="entry name" value="Peripla_BP_I"/>
</dbReference>
<evidence type="ECO:0000313" key="7">
    <source>
        <dbReference type="Proteomes" id="UP000593564"/>
    </source>
</evidence>
<dbReference type="PANTHER" id="PTHR34836:SF1">
    <property type="entry name" value="OS09G0428600 PROTEIN"/>
    <property type="match status" value="1"/>
</dbReference>
<dbReference type="Gene3D" id="3.40.190.10">
    <property type="entry name" value="Periplasmic binding protein-like II"/>
    <property type="match status" value="1"/>
</dbReference>
<accession>A0A7J7HRI1</accession>
<comment type="caution">
    <text evidence="6">The sequence shown here is derived from an EMBL/GenBank/DDBJ whole genome shotgun (WGS) entry which is preliminary data.</text>
</comment>
<sequence>MNNEDHEIDSVVNLPKAITVDLLKTEQVKAIIGPLTSMQANFLILLGVQAHVPIISFSTTSPSLSYLRSPYFFRAALNDSSQVQPITAIIQAFGWKEVVPVYTANEYGEGLIPFLADTFQENKIRVLYKSIIHPLASDEEIVAELYKLMTMQTRVFIVHMTHSLSTRLFTKANEIGMMSEGYVWIITDGITNSFNFLDPSIIMDSMQGVIGVQPHVPKSKKLEDFISRWKNKAHQEKTSNDLNVFGLWAYDAATALAMAVEKVGALNLSISNIAKNSTTDFESVGVSQNGIDLCLALSSAPRFRGLSGDFSFVDGQIQSSAFEIVNMTENGPRGIGFWTPEQGIVKEFNFDAVNTSCKNYSTSRTNHKAIMWPGPKATSRLIPGPNPPGDPLRLLNKPASEACSAHLSEWSFLFGQGAHSSIIAAFPPIPLGDTTCMPKGWDVPTSGKVLRVGVLQRHYNSDFVRVKRDAITNKLSFDGYCIDVFKAVMEALPYSVPYEFIPFDDKGAYHAWLGELSLGVG</sequence>
<dbReference type="PANTHER" id="PTHR34836">
    <property type="entry name" value="OS06G0188250 PROTEIN"/>
    <property type="match status" value="1"/>
</dbReference>
<proteinExistence type="predicted"/>
<dbReference type="FunFam" id="3.40.50.2300:FF:000081">
    <property type="entry name" value="Glutamate receptor"/>
    <property type="match status" value="1"/>
</dbReference>
<evidence type="ECO:0000256" key="4">
    <source>
        <dbReference type="ARBA" id="ARBA00023136"/>
    </source>
</evidence>
<evidence type="ECO:0000256" key="2">
    <source>
        <dbReference type="ARBA" id="ARBA00022692"/>
    </source>
</evidence>
<organism evidence="6 7">
    <name type="scientific">Camellia sinensis</name>
    <name type="common">Tea plant</name>
    <name type="synonym">Thea sinensis</name>
    <dbReference type="NCBI Taxonomy" id="4442"/>
    <lineage>
        <taxon>Eukaryota</taxon>
        <taxon>Viridiplantae</taxon>
        <taxon>Streptophyta</taxon>
        <taxon>Embryophyta</taxon>
        <taxon>Tracheophyta</taxon>
        <taxon>Spermatophyta</taxon>
        <taxon>Magnoliopsida</taxon>
        <taxon>eudicotyledons</taxon>
        <taxon>Gunneridae</taxon>
        <taxon>Pentapetalae</taxon>
        <taxon>asterids</taxon>
        <taxon>Ericales</taxon>
        <taxon>Theaceae</taxon>
        <taxon>Camellia</taxon>
    </lineage>
</organism>
<comment type="subcellular location">
    <subcellularLocation>
        <location evidence="1">Membrane</location>
    </subcellularLocation>
</comment>
<protein>
    <recommendedName>
        <fullName evidence="5">Receptor ligand binding region domain-containing protein</fullName>
    </recommendedName>
</protein>
<dbReference type="Pfam" id="PF01094">
    <property type="entry name" value="ANF_receptor"/>
    <property type="match status" value="1"/>
</dbReference>
<dbReference type="AlphaFoldDB" id="A0A7J7HRI1"/>
<feature type="domain" description="Receptor ligand binding region" evidence="5">
    <location>
        <begin position="18"/>
        <end position="329"/>
    </location>
</feature>
<reference evidence="6 7" key="2">
    <citation type="submission" date="2020-07" db="EMBL/GenBank/DDBJ databases">
        <title>Genome assembly of wild tea tree DASZ reveals pedigree and selection history of tea varieties.</title>
        <authorList>
            <person name="Zhang W."/>
        </authorList>
    </citation>
    <scope>NUCLEOTIDE SEQUENCE [LARGE SCALE GENOMIC DNA]</scope>
    <source>
        <strain evidence="7">cv. G240</strain>
        <tissue evidence="6">Leaf</tissue>
    </source>
</reference>